<gene>
    <name evidence="1" type="ORF">E7512_02970</name>
</gene>
<comment type="caution">
    <text evidence="1">The sequence shown here is derived from an EMBL/GenBank/DDBJ whole genome shotgun (WGS) entry which is preliminary data.</text>
</comment>
<name>A0A928KPT9_9FIRM</name>
<evidence type="ECO:0008006" key="3">
    <source>
        <dbReference type="Google" id="ProtNLM"/>
    </source>
</evidence>
<evidence type="ECO:0000313" key="1">
    <source>
        <dbReference type="EMBL" id="MBE6832537.1"/>
    </source>
</evidence>
<reference evidence="1" key="1">
    <citation type="submission" date="2019-04" db="EMBL/GenBank/DDBJ databases">
        <title>Evolution of Biomass-Degrading Anaerobic Consortia Revealed by Metagenomics.</title>
        <authorList>
            <person name="Peng X."/>
        </authorList>
    </citation>
    <scope>NUCLEOTIDE SEQUENCE</scope>
    <source>
        <strain evidence="1">SIG551</strain>
    </source>
</reference>
<accession>A0A928KPT9</accession>
<dbReference type="Proteomes" id="UP000754750">
    <property type="component" value="Unassembled WGS sequence"/>
</dbReference>
<dbReference type="AlphaFoldDB" id="A0A928KPT9"/>
<dbReference type="InterPro" id="IPR029052">
    <property type="entry name" value="Metallo-depent_PP-like"/>
</dbReference>
<protein>
    <recommendedName>
        <fullName evidence="3">Calcineurin-like phosphoesterase domain-containing protein</fullName>
    </recommendedName>
</protein>
<dbReference type="Gene3D" id="3.60.21.10">
    <property type="match status" value="1"/>
</dbReference>
<dbReference type="RefSeq" id="WP_020074132.1">
    <property type="nucleotide sequence ID" value="NZ_JBKWRC010000005.1"/>
</dbReference>
<dbReference type="SUPFAM" id="SSF56300">
    <property type="entry name" value="Metallo-dependent phosphatases"/>
    <property type="match status" value="1"/>
</dbReference>
<proteinExistence type="predicted"/>
<sequence length="229" mass="26511">MIYLTGDTHGELERFQSPAVRRLRRGDSLIVCGDFGFLWNGGAAEEKILKKLGSKKYNILFVDGAHENYELLEKYPVAEWNGGKAQQISGNLYHLMRGQVFTLEGKTLFTFGGGESKERQMYKDVGRWWPQEMPSREEMEEGVANLRAHQMQVDYIVTHEPSPRMRTLINEEHQISPLEMYFEGLLRSVKFRKWFFGSLHINRSITGSHICLFDQVEKVDEYGGAAHYR</sequence>
<dbReference type="EMBL" id="SVNY01000001">
    <property type="protein sequence ID" value="MBE6832537.1"/>
    <property type="molecule type" value="Genomic_DNA"/>
</dbReference>
<evidence type="ECO:0000313" key="2">
    <source>
        <dbReference type="Proteomes" id="UP000754750"/>
    </source>
</evidence>
<organism evidence="1 2">
    <name type="scientific">Faecalispora sporosphaeroides</name>
    <dbReference type="NCBI Taxonomy" id="1549"/>
    <lineage>
        <taxon>Bacteria</taxon>
        <taxon>Bacillati</taxon>
        <taxon>Bacillota</taxon>
        <taxon>Clostridia</taxon>
        <taxon>Eubacteriales</taxon>
        <taxon>Oscillospiraceae</taxon>
        <taxon>Faecalispora</taxon>
    </lineage>
</organism>